<evidence type="ECO:0000256" key="1">
    <source>
        <dbReference type="SAM" id="MobiDB-lite"/>
    </source>
</evidence>
<accession>A0A3N7F9M5</accession>
<proteinExistence type="predicted"/>
<reference evidence="2" key="1">
    <citation type="journal article" date="2006" name="Science">
        <title>The genome of black cottonwood, Populus trichocarpa (Torr. &amp; Gray).</title>
        <authorList>
            <person name="Tuskan G.A."/>
            <person name="Difazio S."/>
            <person name="Jansson S."/>
            <person name="Bohlmann J."/>
            <person name="Grigoriev I."/>
            <person name="Hellsten U."/>
            <person name="Putnam N."/>
            <person name="Ralph S."/>
            <person name="Rombauts S."/>
            <person name="Salamov A."/>
            <person name="Schein J."/>
            <person name="Sterck L."/>
            <person name="Aerts A."/>
            <person name="Bhalerao R.R."/>
            <person name="Bhalerao R.P."/>
            <person name="Blaudez D."/>
            <person name="Boerjan W."/>
            <person name="Brun A."/>
            <person name="Brunner A."/>
            <person name="Busov V."/>
            <person name="Campbell M."/>
            <person name="Carlson J."/>
            <person name="Chalot M."/>
            <person name="Chapman J."/>
            <person name="Chen G.L."/>
            <person name="Cooper D."/>
            <person name="Coutinho P.M."/>
            <person name="Couturier J."/>
            <person name="Covert S."/>
            <person name="Cronk Q."/>
            <person name="Cunningham R."/>
            <person name="Davis J."/>
            <person name="Degroeve S."/>
            <person name="Dejardin A."/>
            <person name="Depamphilis C."/>
            <person name="Detter J."/>
            <person name="Dirks B."/>
            <person name="Dubchak I."/>
            <person name="Duplessis S."/>
            <person name="Ehlting J."/>
            <person name="Ellis B."/>
            <person name="Gendler K."/>
            <person name="Goodstein D."/>
            <person name="Gribskov M."/>
            <person name="Grimwood J."/>
            <person name="Groover A."/>
            <person name="Gunter L."/>
            <person name="Hamberger B."/>
            <person name="Heinze B."/>
            <person name="Helariutta Y."/>
            <person name="Henrissat B."/>
            <person name="Holligan D."/>
            <person name="Holt R."/>
            <person name="Huang W."/>
            <person name="Islam-Faridi N."/>
            <person name="Jones S."/>
            <person name="Jones-Rhoades M."/>
            <person name="Jorgensen R."/>
            <person name="Joshi C."/>
            <person name="Kangasjarvi J."/>
            <person name="Karlsson J."/>
            <person name="Kelleher C."/>
            <person name="Kirkpatrick R."/>
            <person name="Kirst M."/>
            <person name="Kohler A."/>
            <person name="Kalluri U."/>
            <person name="Larimer F."/>
            <person name="Leebens-Mack J."/>
            <person name="Leple J.C."/>
            <person name="Locascio P."/>
            <person name="Lou Y."/>
            <person name="Lucas S."/>
            <person name="Martin F."/>
            <person name="Montanini B."/>
            <person name="Napoli C."/>
            <person name="Nelson D.R."/>
            <person name="Nelson C."/>
            <person name="Nieminen K."/>
            <person name="Nilsson O."/>
            <person name="Pereda V."/>
            <person name="Peter G."/>
            <person name="Philippe R."/>
            <person name="Pilate G."/>
            <person name="Poliakov A."/>
            <person name="Razumovskaya J."/>
            <person name="Richardson P."/>
            <person name="Rinaldi C."/>
            <person name="Ritland K."/>
            <person name="Rouze P."/>
            <person name="Ryaboy D."/>
            <person name="Schmutz J."/>
            <person name="Schrader J."/>
            <person name="Segerman B."/>
            <person name="Shin H."/>
            <person name="Siddiqui A."/>
            <person name="Sterky F."/>
            <person name="Terry A."/>
            <person name="Tsai C.J."/>
            <person name="Uberbacher E."/>
            <person name="Unneberg P."/>
            <person name="Vahala J."/>
            <person name="Wall K."/>
            <person name="Wessler S."/>
            <person name="Yang G."/>
            <person name="Yin T."/>
            <person name="Douglas C."/>
            <person name="Marra M."/>
            <person name="Sandberg G."/>
            <person name="Van de Peer Y."/>
            <person name="Rokhsar D."/>
        </authorList>
    </citation>
    <scope>NUCLEOTIDE SEQUENCE [LARGE SCALE GENOMIC DNA]</scope>
    <source>
        <strain evidence="2">Nisqually-1</strain>
    </source>
</reference>
<dbReference type="InParanoid" id="A0A3N7F9M5"/>
<feature type="region of interest" description="Disordered" evidence="1">
    <location>
        <begin position="65"/>
        <end position="97"/>
    </location>
</feature>
<organism evidence="2">
    <name type="scientific">Populus trichocarpa</name>
    <name type="common">Western balsam poplar</name>
    <name type="synonym">Populus balsamifera subsp. trichocarpa</name>
    <dbReference type="NCBI Taxonomy" id="3694"/>
    <lineage>
        <taxon>Eukaryota</taxon>
        <taxon>Viridiplantae</taxon>
        <taxon>Streptophyta</taxon>
        <taxon>Embryophyta</taxon>
        <taxon>Tracheophyta</taxon>
        <taxon>Spermatophyta</taxon>
        <taxon>Magnoliopsida</taxon>
        <taxon>eudicotyledons</taxon>
        <taxon>Gunneridae</taxon>
        <taxon>Pentapetalae</taxon>
        <taxon>rosids</taxon>
        <taxon>fabids</taxon>
        <taxon>Malpighiales</taxon>
        <taxon>Salicaceae</taxon>
        <taxon>Saliceae</taxon>
        <taxon>Populus</taxon>
    </lineage>
</organism>
<evidence type="ECO:0000313" key="2">
    <source>
        <dbReference type="EMBL" id="RQO93337.1"/>
    </source>
</evidence>
<dbReference type="Gramene" id="Potri.003G027116.1.v4.1">
    <property type="protein sequence ID" value="Potri.003G027116.1.v4.1"/>
    <property type="gene ID" value="Potri.003G027116.v4.1"/>
</dbReference>
<reference evidence="2" key="2">
    <citation type="submission" date="2017-07" db="EMBL/GenBank/DDBJ databases">
        <title>WGS assembly of Populus trichocarpa.</title>
        <authorList>
            <person name="Tuskan G."/>
            <person name="Difazio S."/>
            <person name="Jansson S."/>
            <person name="Bohlmann J."/>
            <person name="Grigoriev I."/>
            <person name="Hellsten U."/>
            <person name="Putnam N."/>
            <person name="Ralph S."/>
            <person name="Rombauts S."/>
            <person name="Salamov A."/>
            <person name="Schein J."/>
            <person name="Sterck L."/>
            <person name="Aerts A."/>
            <person name="Bhalerao R."/>
            <person name="Bhalerao R."/>
            <person name="Blaudez D."/>
            <person name="Boerjan W."/>
            <person name="Brun A."/>
            <person name="Brunner A."/>
            <person name="Busov V."/>
            <person name="Campbell M."/>
            <person name="Carlson J."/>
            <person name="Chalot M."/>
            <person name="Chapman J."/>
            <person name="Chen G."/>
            <person name="Cooper D."/>
            <person name="Coutinho P."/>
            <person name="Couturier J."/>
            <person name="Covert S."/>
            <person name="Cronk Q."/>
            <person name="Cunningham R."/>
            <person name="Davis J."/>
            <person name="Degroeve S."/>
            <person name="Dejardin A."/>
            <person name="Depamphilis C."/>
            <person name="Detter J."/>
            <person name="Dirks B."/>
            <person name="Dubchak I."/>
            <person name="Duplessis S."/>
            <person name="Ehlting J."/>
            <person name="Ellis B."/>
            <person name="Gendler K."/>
            <person name="Goodstein D."/>
            <person name="Gribskov M."/>
            <person name="Grimwood J."/>
            <person name="Groover A."/>
            <person name="Gunter L."/>
            <person name="Hamberger B."/>
            <person name="Heinze B."/>
            <person name="Helariutta Y."/>
            <person name="Henrissat B."/>
            <person name="Holligan D."/>
            <person name="Holt R."/>
            <person name="Huang W."/>
            <person name="Islam-Faridi N."/>
            <person name="Jones S."/>
            <person name="Jones-Rhoades M."/>
            <person name="Jorgensen R."/>
            <person name="Joshi C."/>
            <person name="Kangasjarvi J."/>
            <person name="Karlsson J."/>
            <person name="Kelleher C."/>
            <person name="Kirkpatrick R."/>
            <person name="Kirst M."/>
            <person name="Kohler A."/>
            <person name="Kalluri U."/>
            <person name="Larimer F."/>
            <person name="Leebens-Mack J."/>
            <person name="Leple J."/>
            <person name="Locascio P."/>
            <person name="Lou Y."/>
            <person name="Lucas S."/>
            <person name="Martin F."/>
            <person name="Montanini B."/>
            <person name="Napoli C."/>
            <person name="Nelson D."/>
            <person name="Nelson C."/>
            <person name="Nieminen K."/>
            <person name="Nilsson O."/>
            <person name="Pereda V."/>
            <person name="Peter G."/>
            <person name="Philippe R."/>
            <person name="Pilate G."/>
            <person name="Poliakov A."/>
            <person name="Razumovskaya J."/>
            <person name="Richardson P."/>
            <person name="Rinaldi C."/>
            <person name="Ritland K."/>
            <person name="Rouze P."/>
            <person name="Ryaboy D."/>
            <person name="Schmutz J."/>
            <person name="Schrader J."/>
            <person name="Segerman B."/>
            <person name="Shin H."/>
            <person name="Siddiqui A."/>
            <person name="Sterky F."/>
            <person name="Terry A."/>
            <person name="Tsai C."/>
            <person name="Uberbacher E."/>
            <person name="Unneberg P."/>
            <person name="Vahala J."/>
            <person name="Wall K."/>
            <person name="Wessler S."/>
            <person name="Yang G."/>
            <person name="Yin T."/>
            <person name="Douglas C."/>
            <person name="Marra M."/>
            <person name="Sandberg G."/>
            <person name="Van De Peer Y."/>
            <person name="Rokhsar D."/>
        </authorList>
    </citation>
    <scope>NUCLEOTIDE SEQUENCE</scope>
    <source>
        <strain evidence="2">Nisqually-1</strain>
    </source>
</reference>
<gene>
    <name evidence="2" type="ORF">POPTR_T041375</name>
</gene>
<protein>
    <submittedName>
        <fullName evidence="2">Uncharacterized protein</fullName>
    </submittedName>
</protein>
<dbReference type="Gramene" id="Potri.003G027318.1.v4.1">
    <property type="protein sequence ID" value="Potri.003G027318.1.v4.1"/>
    <property type="gene ID" value="Potri.003G027318.v4.1"/>
</dbReference>
<sequence>MKAVGSSELGLLPAEGDDEENGFVLASSWGENGKGELRWLLVKEGLLLAGEGRRRCWNRLEREKENEGLCRKGTPAGRGKPKTWGAGSLQQGKGGFD</sequence>
<name>A0A3N7F9M5_POPTR</name>
<dbReference type="EMBL" id="KZ623357">
    <property type="protein sequence ID" value="RQO93337.1"/>
    <property type="molecule type" value="Genomic_DNA"/>
</dbReference>
<dbReference type="AlphaFoldDB" id="A0A3N7F9M5"/>